<name>A0A6J6EWW4_9ZZZZ</name>
<keyword evidence="2" id="KW-0472">Membrane</keyword>
<dbReference type="EMBL" id="CAEZTS010000068">
    <property type="protein sequence ID" value="CAB4579204.1"/>
    <property type="molecule type" value="Genomic_DNA"/>
</dbReference>
<accession>A0A6J6EWW4</accession>
<evidence type="ECO:0000256" key="1">
    <source>
        <dbReference type="SAM" id="MobiDB-lite"/>
    </source>
</evidence>
<protein>
    <submittedName>
        <fullName evidence="3">Unannotated protein</fullName>
    </submittedName>
</protein>
<organism evidence="3">
    <name type="scientific">freshwater metagenome</name>
    <dbReference type="NCBI Taxonomy" id="449393"/>
    <lineage>
        <taxon>unclassified sequences</taxon>
        <taxon>metagenomes</taxon>
        <taxon>ecological metagenomes</taxon>
    </lineage>
</organism>
<gene>
    <name evidence="3" type="ORF">UFOPK1722_00900</name>
</gene>
<dbReference type="AlphaFoldDB" id="A0A6J6EWW4"/>
<keyword evidence="2" id="KW-1133">Transmembrane helix</keyword>
<evidence type="ECO:0000256" key="2">
    <source>
        <dbReference type="SAM" id="Phobius"/>
    </source>
</evidence>
<dbReference type="GO" id="GO:0016020">
    <property type="term" value="C:membrane"/>
    <property type="evidence" value="ECO:0007669"/>
    <property type="project" value="InterPro"/>
</dbReference>
<dbReference type="PANTHER" id="PTHR35335:SF1">
    <property type="entry name" value="UPF0716 PROTEIN FXSA"/>
    <property type="match status" value="1"/>
</dbReference>
<evidence type="ECO:0000313" key="3">
    <source>
        <dbReference type="EMBL" id="CAB4579204.1"/>
    </source>
</evidence>
<keyword evidence="2" id="KW-0812">Transmembrane</keyword>
<dbReference type="PANTHER" id="PTHR35335">
    <property type="entry name" value="UPF0716 PROTEIN FXSA"/>
    <property type="match status" value="1"/>
</dbReference>
<dbReference type="NCBIfam" id="NF008528">
    <property type="entry name" value="PRK11463.1-2"/>
    <property type="match status" value="1"/>
</dbReference>
<feature type="transmembrane region" description="Helical" evidence="2">
    <location>
        <begin position="74"/>
        <end position="99"/>
    </location>
</feature>
<reference evidence="3" key="1">
    <citation type="submission" date="2020-05" db="EMBL/GenBank/DDBJ databases">
        <authorList>
            <person name="Chiriac C."/>
            <person name="Salcher M."/>
            <person name="Ghai R."/>
            <person name="Kavagutti S V."/>
        </authorList>
    </citation>
    <scope>NUCLEOTIDE SEQUENCE</scope>
</reference>
<feature type="region of interest" description="Disordered" evidence="1">
    <location>
        <begin position="127"/>
        <end position="150"/>
    </location>
</feature>
<proteinExistence type="predicted"/>
<dbReference type="Pfam" id="PF04186">
    <property type="entry name" value="FxsA"/>
    <property type="match status" value="1"/>
</dbReference>
<sequence>MILLLLFVVVPIAELYTIIRVGASIGFLNTLALIIAVGFVGSWLVKREGMRTWVRFNQTLASGQIPAKEMVDGVLILGAGALLLTPGFLSDVFGILMLFPPTRAVLRGYVMKRVKAGNFVVRTNFGGGTSGPGRQGPVVDTDATEPKGEI</sequence>
<feature type="transmembrane region" description="Helical" evidence="2">
    <location>
        <begin position="25"/>
        <end position="45"/>
    </location>
</feature>
<dbReference type="InterPro" id="IPR007313">
    <property type="entry name" value="FxsA"/>
</dbReference>